<evidence type="ECO:0000256" key="4">
    <source>
        <dbReference type="ARBA" id="ARBA00022614"/>
    </source>
</evidence>
<evidence type="ECO:0008006" key="12">
    <source>
        <dbReference type="Google" id="ProtNLM"/>
    </source>
</evidence>
<reference evidence="11" key="1">
    <citation type="journal article" date="2014" name="Nat. Genet.">
        <title>Genome of the human hookworm Necator americanus.</title>
        <authorList>
            <person name="Tang Y.T."/>
            <person name="Gao X."/>
            <person name="Rosa B.A."/>
            <person name="Abubucker S."/>
            <person name="Hallsworth-Pepin K."/>
            <person name="Martin J."/>
            <person name="Tyagi R."/>
            <person name="Heizer E."/>
            <person name="Zhang X."/>
            <person name="Bhonagiri-Palsikar V."/>
            <person name="Minx P."/>
            <person name="Warren W.C."/>
            <person name="Wang Q."/>
            <person name="Zhan B."/>
            <person name="Hotez P.J."/>
            <person name="Sternberg P.W."/>
            <person name="Dougall A."/>
            <person name="Gaze S.T."/>
            <person name="Mulvenna J."/>
            <person name="Sotillo J."/>
            <person name="Ranganathan S."/>
            <person name="Rabelo E.M."/>
            <person name="Wilson R.K."/>
            <person name="Felgner P.L."/>
            <person name="Bethony J."/>
            <person name="Hawdon J.M."/>
            <person name="Gasser R.B."/>
            <person name="Loukas A."/>
            <person name="Mitreva M."/>
        </authorList>
    </citation>
    <scope>NUCLEOTIDE SEQUENCE [LARGE SCALE GENOMIC DNA]</scope>
</reference>
<keyword evidence="6" id="KW-0509">mRNA transport</keyword>
<dbReference type="Pfam" id="PF24048">
    <property type="entry name" value="LRR_NXF1-5"/>
    <property type="match status" value="1"/>
</dbReference>
<evidence type="ECO:0000256" key="1">
    <source>
        <dbReference type="ARBA" id="ARBA00004642"/>
    </source>
</evidence>
<feature type="domain" description="NTF2" evidence="8">
    <location>
        <begin position="356"/>
        <end position="524"/>
    </location>
</feature>
<dbReference type="KEGG" id="nai:NECAME_06721"/>
<dbReference type="AlphaFoldDB" id="W2TUQ5"/>
<dbReference type="PROSITE" id="PS51281">
    <property type="entry name" value="TAP_C"/>
    <property type="match status" value="1"/>
</dbReference>
<name>W2TUQ5_NECAM</name>
<evidence type="ECO:0000256" key="2">
    <source>
        <dbReference type="ARBA" id="ARBA00009285"/>
    </source>
</evidence>
<organism evidence="10 11">
    <name type="scientific">Necator americanus</name>
    <name type="common">Human hookworm</name>
    <dbReference type="NCBI Taxonomy" id="51031"/>
    <lineage>
        <taxon>Eukaryota</taxon>
        <taxon>Metazoa</taxon>
        <taxon>Ecdysozoa</taxon>
        <taxon>Nematoda</taxon>
        <taxon>Chromadorea</taxon>
        <taxon>Rhabditida</taxon>
        <taxon>Rhabditina</taxon>
        <taxon>Rhabditomorpha</taxon>
        <taxon>Strongyloidea</taxon>
        <taxon>Ancylostomatidae</taxon>
        <taxon>Bunostominae</taxon>
        <taxon>Necator</taxon>
    </lineage>
</organism>
<dbReference type="SMART" id="SM00804">
    <property type="entry name" value="TAP_C"/>
    <property type="match status" value="1"/>
</dbReference>
<keyword evidence="7" id="KW-0539">Nucleus</keyword>
<evidence type="ECO:0000313" key="10">
    <source>
        <dbReference type="EMBL" id="ETN84757.1"/>
    </source>
</evidence>
<dbReference type="SUPFAM" id="SSF54427">
    <property type="entry name" value="NTF2-like"/>
    <property type="match status" value="1"/>
</dbReference>
<dbReference type="InterPro" id="IPR035979">
    <property type="entry name" value="RBD_domain_sf"/>
</dbReference>
<protein>
    <recommendedName>
        <fullName evidence="12">TAP protein</fullName>
    </recommendedName>
</protein>
<evidence type="ECO:0000256" key="5">
    <source>
        <dbReference type="ARBA" id="ARBA00022737"/>
    </source>
</evidence>
<comment type="subcellular location">
    <subcellularLocation>
        <location evidence="1">Nucleus</location>
        <location evidence="1">Nucleoplasm</location>
    </subcellularLocation>
</comment>
<dbReference type="GO" id="GO:0003723">
    <property type="term" value="F:RNA binding"/>
    <property type="evidence" value="ECO:0007669"/>
    <property type="project" value="InterPro"/>
</dbReference>
<dbReference type="Gene3D" id="1.10.8.10">
    <property type="entry name" value="DNA helicase RuvA subunit, C-terminal domain"/>
    <property type="match status" value="1"/>
</dbReference>
<dbReference type="GO" id="GO:0005737">
    <property type="term" value="C:cytoplasm"/>
    <property type="evidence" value="ECO:0007669"/>
    <property type="project" value="InterPro"/>
</dbReference>
<dbReference type="FunFam" id="3.80.10.10:FF:000384">
    <property type="entry name" value="Nuclear RNA export factor 1"/>
    <property type="match status" value="1"/>
</dbReference>
<dbReference type="InterPro" id="IPR002075">
    <property type="entry name" value="NTF2_dom"/>
</dbReference>
<dbReference type="SUPFAM" id="SSF52058">
    <property type="entry name" value="L domain-like"/>
    <property type="match status" value="1"/>
</dbReference>
<dbReference type="InterPro" id="IPR032710">
    <property type="entry name" value="NTF2-like_dom_sf"/>
</dbReference>
<dbReference type="PROSITE" id="PS50177">
    <property type="entry name" value="NTF2_DOMAIN"/>
    <property type="match status" value="1"/>
</dbReference>
<comment type="similarity">
    <text evidence="2">Belongs to the NXF family.</text>
</comment>
<dbReference type="InterPro" id="IPR057125">
    <property type="entry name" value="NXF1/2/3/5-like_LRR"/>
</dbReference>
<dbReference type="InterPro" id="IPR009060">
    <property type="entry name" value="UBA-like_sf"/>
</dbReference>
<evidence type="ECO:0000259" key="9">
    <source>
        <dbReference type="PROSITE" id="PS51281"/>
    </source>
</evidence>
<evidence type="ECO:0000256" key="6">
    <source>
        <dbReference type="ARBA" id="ARBA00022816"/>
    </source>
</evidence>
<dbReference type="SUPFAM" id="SSF46934">
    <property type="entry name" value="UBA-like"/>
    <property type="match status" value="1"/>
</dbReference>
<evidence type="ECO:0000256" key="3">
    <source>
        <dbReference type="ARBA" id="ARBA00022448"/>
    </source>
</evidence>
<dbReference type="InterPro" id="IPR005637">
    <property type="entry name" value="TAP_C_dom"/>
</dbReference>
<dbReference type="PANTHER" id="PTHR10662">
    <property type="entry name" value="NUCLEAR RNA EXPORT FACTOR"/>
    <property type="match status" value="1"/>
</dbReference>
<dbReference type="Pfam" id="PF09162">
    <property type="entry name" value="Tap-RNA_bind"/>
    <property type="match status" value="1"/>
</dbReference>
<dbReference type="OMA" id="YGGHEAW"/>
<gene>
    <name evidence="10" type="ORF">NECAME_06721</name>
</gene>
<evidence type="ECO:0000313" key="11">
    <source>
        <dbReference type="Proteomes" id="UP000053676"/>
    </source>
</evidence>
<dbReference type="GO" id="GO:0016973">
    <property type="term" value="P:poly(A)+ mRNA export from nucleus"/>
    <property type="evidence" value="ECO:0007669"/>
    <property type="project" value="TreeGrafter"/>
</dbReference>
<dbReference type="EMBL" id="KI657872">
    <property type="protein sequence ID" value="ETN84757.1"/>
    <property type="molecule type" value="Genomic_DNA"/>
</dbReference>
<sequence>MPGGRGNRRDVKHLSKNRFSRLDADIASSYVDDDEEERPRPKQGTVSRVINMLAGRVMHGQGGFRRGKKDEQTLRSAGGDSRNAEMVYKIRIPFGRKFTVPWIMKQLHQQIEDIKPLLVTVTQRGDVEFFLKSEDTADACRAISRRIVHRITGDRMSILVDKVVAPWTKLSKEETAVIQEVVDTRYNHESRSLDLSEFALDQKFKDRDLHMMLNKNNVMLTVVDRIDERFGSITALSLQGNRLRFLDYAAVLVSVTKFLKVLDLSNNQIDKISELEKLKGLPVETLFFEGNPLVEQLTTASGYLSAVHQVFPRVCVLDGSPVQPATVHVQSLDDDELTSEPPCRPGFYGNDNLRVLVERFLVEYFKLYDGEEGGVTRRSLVQAYDQDNSSFTLTIANLKDQSHEGGPIRYPNDACYNLYIRTSHNVLFEERWSRNRSIRTYRGAMDIAVALSKLPISNHYTESFIVDTHLISEELLGFTVQGLFEDGKFAKPGEVPQLNFFSRSFVVSPRANESIAVLSDMLYVTGVTPARVARYKLMLNKATSTGSTTLPTVPVNPIAQATSSIGGLQMSSQPSDEIKRQMVEQFCKDSGMLPAWSEKCLVDFDWNYEATVSKFLMLCYYLRKNSGSGVVQAAGKAFLTNKGSIPKEAFLSGLD</sequence>
<dbReference type="PROSITE" id="PS51450">
    <property type="entry name" value="LRR"/>
    <property type="match status" value="1"/>
</dbReference>
<feature type="domain" description="TAP-C" evidence="9">
    <location>
        <begin position="577"/>
        <end position="638"/>
    </location>
</feature>
<dbReference type="Pfam" id="PF03943">
    <property type="entry name" value="TAP_C"/>
    <property type="match status" value="1"/>
</dbReference>
<dbReference type="InterPro" id="IPR032675">
    <property type="entry name" value="LRR_dom_sf"/>
</dbReference>
<dbReference type="SUPFAM" id="SSF54928">
    <property type="entry name" value="RNA-binding domain, RBD"/>
    <property type="match status" value="1"/>
</dbReference>
<dbReference type="InterPro" id="IPR030217">
    <property type="entry name" value="NXF_fam"/>
</dbReference>
<keyword evidence="3" id="KW-0813">Transport</keyword>
<dbReference type="CDD" id="cd14342">
    <property type="entry name" value="UBA_TAP-C"/>
    <property type="match status" value="1"/>
</dbReference>
<dbReference type="Proteomes" id="UP000053676">
    <property type="component" value="Unassembled WGS sequence"/>
</dbReference>
<keyword evidence="5" id="KW-0677">Repeat</keyword>
<dbReference type="Gene3D" id="3.80.10.10">
    <property type="entry name" value="Ribonuclease Inhibitor"/>
    <property type="match status" value="1"/>
</dbReference>
<dbReference type="GO" id="GO:0005654">
    <property type="term" value="C:nucleoplasm"/>
    <property type="evidence" value="ECO:0007669"/>
    <property type="project" value="UniProtKB-SubCell"/>
</dbReference>
<evidence type="ECO:0000256" key="7">
    <source>
        <dbReference type="ARBA" id="ARBA00023242"/>
    </source>
</evidence>
<dbReference type="InterPro" id="IPR018222">
    <property type="entry name" value="Nuclear_transport_factor_2_euk"/>
</dbReference>
<dbReference type="Pfam" id="PF22602">
    <property type="entry name" value="NXF_NTF2"/>
    <property type="match status" value="1"/>
</dbReference>
<dbReference type="Gene3D" id="3.10.450.50">
    <property type="match status" value="1"/>
</dbReference>
<keyword evidence="4" id="KW-0433">Leucine-rich repeat</keyword>
<evidence type="ECO:0000259" key="8">
    <source>
        <dbReference type="PROSITE" id="PS50177"/>
    </source>
</evidence>
<dbReference type="InterPro" id="IPR001611">
    <property type="entry name" value="Leu-rich_rpt"/>
</dbReference>
<dbReference type="OrthoDB" id="25872at2759"/>
<keyword evidence="11" id="KW-1185">Reference proteome</keyword>
<proteinExistence type="inferred from homology"/>
<dbReference type="PANTHER" id="PTHR10662:SF22">
    <property type="entry name" value="NUCLEAR RNA EXPORT FACTOR 1"/>
    <property type="match status" value="1"/>
</dbReference>
<dbReference type="InterPro" id="IPR015245">
    <property type="entry name" value="Tap_RNA-bd"/>
</dbReference>
<accession>W2TUQ5</accession>
<dbReference type="InterPro" id="IPR012677">
    <property type="entry name" value="Nucleotide-bd_a/b_plait_sf"/>
</dbReference>
<dbReference type="STRING" id="51031.W2TUQ5"/>
<dbReference type="Gene3D" id="3.30.70.330">
    <property type="match status" value="1"/>
</dbReference>